<evidence type="ECO:0000256" key="1">
    <source>
        <dbReference type="ARBA" id="ARBA00004167"/>
    </source>
</evidence>
<evidence type="ECO:0000256" key="3">
    <source>
        <dbReference type="ARBA" id="ARBA00022989"/>
    </source>
</evidence>
<dbReference type="Proteomes" id="UP000489600">
    <property type="component" value="Unassembled WGS sequence"/>
</dbReference>
<dbReference type="OrthoDB" id="777167at2759"/>
<reference evidence="7" key="1">
    <citation type="submission" date="2019-07" db="EMBL/GenBank/DDBJ databases">
        <authorList>
            <person name="Dittberner H."/>
        </authorList>
    </citation>
    <scope>NUCLEOTIDE SEQUENCE [LARGE SCALE GENOMIC DNA]</scope>
</reference>
<proteinExistence type="predicted"/>
<feature type="transmembrane region" description="Helical" evidence="5">
    <location>
        <begin position="63"/>
        <end position="86"/>
    </location>
</feature>
<dbReference type="PANTHER" id="PTHR31234:SF2">
    <property type="entry name" value="OS05G0199100 PROTEIN"/>
    <property type="match status" value="1"/>
</dbReference>
<dbReference type="Pfam" id="PF03168">
    <property type="entry name" value="LEA_2"/>
    <property type="match status" value="1"/>
</dbReference>
<dbReference type="PANTHER" id="PTHR31234">
    <property type="entry name" value="LATE EMBRYOGENESIS ABUNDANT (LEA) HYDROXYPROLINE-RICH GLYCOPROTEIN FAMILY"/>
    <property type="match status" value="1"/>
</dbReference>
<comment type="subcellular location">
    <subcellularLocation>
        <location evidence="1">Membrane</location>
        <topology evidence="1">Single-pass membrane protein</topology>
    </subcellularLocation>
</comment>
<accession>A0A565ARL1</accession>
<evidence type="ECO:0000259" key="6">
    <source>
        <dbReference type="Pfam" id="PF03168"/>
    </source>
</evidence>
<keyword evidence="3 5" id="KW-1133">Transmembrane helix</keyword>
<evidence type="ECO:0000256" key="2">
    <source>
        <dbReference type="ARBA" id="ARBA00022692"/>
    </source>
</evidence>
<evidence type="ECO:0000313" key="8">
    <source>
        <dbReference type="Proteomes" id="UP000489600"/>
    </source>
</evidence>
<comment type="caution">
    <text evidence="7">The sequence shown here is derived from an EMBL/GenBank/DDBJ whole genome shotgun (WGS) entry which is preliminary data.</text>
</comment>
<sequence>MTDDRVYPASKPPGVINGGGAATNPTFPATKAQLYSANRPAYRPPAGRRRTHSRGCCCRCCCWTIFVIILLILIAAAVSAVVYLIYRPQRPSFTVSSLKISSLNFTSPTHLTTAISLSVIAKNPNKNVGFNYDVTDITVYKTSAGDDDVVIGKGTIASFVHGKKNTTLLRSTIGSPPGDLDEISAGKLKGDLKAKKAVAIKIVLNTKVKVKMGSVKTPKSGIRVTCEGIKAAAPTGKKATTATTSAAKCKVDLRFKIWKITF</sequence>
<keyword evidence="8" id="KW-1185">Reference proteome</keyword>
<dbReference type="EMBL" id="CABITT030000001">
    <property type="protein sequence ID" value="VVA91679.1"/>
    <property type="molecule type" value="Genomic_DNA"/>
</dbReference>
<feature type="domain" description="Late embryogenesis abundant protein LEA-2 subgroup" evidence="6">
    <location>
        <begin position="121"/>
        <end position="226"/>
    </location>
</feature>
<evidence type="ECO:0000256" key="4">
    <source>
        <dbReference type="ARBA" id="ARBA00023136"/>
    </source>
</evidence>
<dbReference type="InterPro" id="IPR004864">
    <property type="entry name" value="LEA_2"/>
</dbReference>
<evidence type="ECO:0000256" key="5">
    <source>
        <dbReference type="SAM" id="Phobius"/>
    </source>
</evidence>
<dbReference type="GO" id="GO:0005886">
    <property type="term" value="C:plasma membrane"/>
    <property type="evidence" value="ECO:0007669"/>
    <property type="project" value="TreeGrafter"/>
</dbReference>
<keyword evidence="4 5" id="KW-0472">Membrane</keyword>
<name>A0A565ARL1_9BRAS</name>
<protein>
    <recommendedName>
        <fullName evidence="6">Late embryogenesis abundant protein LEA-2 subgroup domain-containing protein</fullName>
    </recommendedName>
</protein>
<organism evidence="7 8">
    <name type="scientific">Arabis nemorensis</name>
    <dbReference type="NCBI Taxonomy" id="586526"/>
    <lineage>
        <taxon>Eukaryota</taxon>
        <taxon>Viridiplantae</taxon>
        <taxon>Streptophyta</taxon>
        <taxon>Embryophyta</taxon>
        <taxon>Tracheophyta</taxon>
        <taxon>Spermatophyta</taxon>
        <taxon>Magnoliopsida</taxon>
        <taxon>eudicotyledons</taxon>
        <taxon>Gunneridae</taxon>
        <taxon>Pentapetalae</taxon>
        <taxon>rosids</taxon>
        <taxon>malvids</taxon>
        <taxon>Brassicales</taxon>
        <taxon>Brassicaceae</taxon>
        <taxon>Arabideae</taxon>
        <taxon>Arabis</taxon>
    </lineage>
</organism>
<keyword evidence="2 5" id="KW-0812">Transmembrane</keyword>
<evidence type="ECO:0000313" key="7">
    <source>
        <dbReference type="EMBL" id="VVA91679.1"/>
    </source>
</evidence>
<dbReference type="GO" id="GO:0098542">
    <property type="term" value="P:defense response to other organism"/>
    <property type="evidence" value="ECO:0007669"/>
    <property type="project" value="InterPro"/>
</dbReference>
<dbReference type="AlphaFoldDB" id="A0A565ARL1"/>
<dbReference type="InterPro" id="IPR044839">
    <property type="entry name" value="NDR1-like"/>
</dbReference>
<gene>
    <name evidence="7" type="ORF">ANE_LOCUS2124</name>
</gene>